<protein>
    <submittedName>
        <fullName evidence="2">Uncharacterized protein</fullName>
    </submittedName>
</protein>
<evidence type="ECO:0000313" key="3">
    <source>
        <dbReference type="Proteomes" id="UP000660262"/>
    </source>
</evidence>
<name>A0A830HGE7_9CHLO</name>
<feature type="compositionally biased region" description="Low complexity" evidence="1">
    <location>
        <begin position="270"/>
        <end position="279"/>
    </location>
</feature>
<organism evidence="2 3">
    <name type="scientific">Pycnococcus provasolii</name>
    <dbReference type="NCBI Taxonomy" id="41880"/>
    <lineage>
        <taxon>Eukaryota</taxon>
        <taxon>Viridiplantae</taxon>
        <taxon>Chlorophyta</taxon>
        <taxon>Pseudoscourfieldiophyceae</taxon>
        <taxon>Pseudoscourfieldiales</taxon>
        <taxon>Pycnococcaceae</taxon>
        <taxon>Pycnococcus</taxon>
    </lineage>
</organism>
<keyword evidence="3" id="KW-1185">Reference proteome</keyword>
<dbReference type="Proteomes" id="UP000660262">
    <property type="component" value="Unassembled WGS sequence"/>
</dbReference>
<reference evidence="2" key="1">
    <citation type="submission" date="2020-10" db="EMBL/GenBank/DDBJ databases">
        <title>Unveiling of a novel bifunctional photoreceptor, Dualchrome1, isolated from a cosmopolitan green alga.</title>
        <authorList>
            <person name="Suzuki S."/>
            <person name="Kawachi M."/>
        </authorList>
    </citation>
    <scope>NUCLEOTIDE SEQUENCE</scope>
    <source>
        <strain evidence="2">NIES 2893</strain>
    </source>
</reference>
<dbReference type="EMBL" id="BNJQ01000007">
    <property type="protein sequence ID" value="GHP04187.1"/>
    <property type="molecule type" value="Genomic_DNA"/>
</dbReference>
<feature type="region of interest" description="Disordered" evidence="1">
    <location>
        <begin position="242"/>
        <end position="279"/>
    </location>
</feature>
<gene>
    <name evidence="2" type="ORF">PPROV_000294100</name>
</gene>
<evidence type="ECO:0000313" key="2">
    <source>
        <dbReference type="EMBL" id="GHP04187.1"/>
    </source>
</evidence>
<evidence type="ECO:0000256" key="1">
    <source>
        <dbReference type="SAM" id="MobiDB-lite"/>
    </source>
</evidence>
<dbReference type="AlphaFoldDB" id="A0A830HGE7"/>
<accession>A0A830HGE7</accession>
<feature type="compositionally biased region" description="Polar residues" evidence="1">
    <location>
        <begin position="245"/>
        <end position="269"/>
    </location>
</feature>
<proteinExistence type="predicted"/>
<sequence>MAPVHVHVHEPEPLTVLVLECSLWNERAFTRAPRPISDPSASPLLDLYVWPNCAKLNSLHHQSKPSPSPSPSRNNVCVVTFRARPLLNARACPVISTGVPMTLTEAKEFAEKAATQLAPLPFASALAEALAEAKRVVDVDAARRANKAGAAHPNAHVVLSIASPTWERDATAATNQAAAALTAAGVSLSVVAPNMQANVWEAMQSLLGLKDSTDVAAKGVAPGHLVLLSRRWVNEAEIVHRPPGTSKTQTVAPHTPSPDTVLQPTTNSGPLAAIPTSAPAPAPAFAAGAAGAMPQTQTQPPRVSAHWSGKLILEPNAVASQPQEVELWAMQAIGADAASVADLARFPAQLRVTAERQFVKKEKVVEWCQQPRKKAQIHIPQTGLTSHGGAYVQTMMKNSYSLMISPPSAGANPIFLLIETVKDPSTQKPGNRLYAYW</sequence>
<comment type="caution">
    <text evidence="2">The sequence shown here is derived from an EMBL/GenBank/DDBJ whole genome shotgun (WGS) entry which is preliminary data.</text>
</comment>